<protein>
    <submittedName>
        <fullName evidence="1">Asp23/Gls24 family protein</fullName>
    </submittedName>
</protein>
<dbReference type="AlphaFoldDB" id="A0A2K9DA87"/>
<name>A0A2K9DA87_9MICO</name>
<organism evidence="1 2">
    <name type="scientific">Microbacterium hominis</name>
    <dbReference type="NCBI Taxonomy" id="162426"/>
    <lineage>
        <taxon>Bacteria</taxon>
        <taxon>Bacillati</taxon>
        <taxon>Actinomycetota</taxon>
        <taxon>Actinomycetes</taxon>
        <taxon>Micrococcales</taxon>
        <taxon>Microbacteriaceae</taxon>
        <taxon>Microbacterium</taxon>
    </lineage>
</organism>
<reference evidence="1 2" key="1">
    <citation type="submission" date="2017-12" db="EMBL/GenBank/DDBJ databases">
        <title>Isolation and characterization of estrogens degradatiion strain Microbacterium hominis SJTG1.</title>
        <authorList>
            <person name="Xiong W."/>
            <person name="Yin C."/>
            <person name="Zheng D."/>
            <person name="Liang R."/>
        </authorList>
    </citation>
    <scope>NUCLEOTIDE SEQUENCE [LARGE SCALE GENOMIC DNA]</scope>
    <source>
        <strain evidence="1 2">SJTG1</strain>
    </source>
</reference>
<gene>
    <name evidence="1" type="ORF">CXR34_14190</name>
</gene>
<dbReference type="EMBL" id="CP025299">
    <property type="protein sequence ID" value="AUG30495.1"/>
    <property type="molecule type" value="Genomic_DNA"/>
</dbReference>
<sequence>MNEMTREEIGESGHTLEELAAYHDRGRTPAIAAIEGDPQCRAVLDSMDRLGALSRELVEHDARTDVSESWFQQILGEVARESRAGRDLPLIDDEPVRIVVTEGAVRGLVRDAGDDVEGVLVERVDVDVDTAARVDVRMTISVLHAVVLRGDGLPGVADRVRTRVRHALEEYAEWTVGEIDVVVDSLRVREDER</sequence>
<evidence type="ECO:0000313" key="2">
    <source>
        <dbReference type="Proteomes" id="UP000233276"/>
    </source>
</evidence>
<evidence type="ECO:0000313" key="1">
    <source>
        <dbReference type="EMBL" id="AUG30495.1"/>
    </source>
</evidence>
<dbReference type="KEGG" id="mhos:CXR34_14190"/>
<dbReference type="Proteomes" id="UP000233276">
    <property type="component" value="Chromosome"/>
</dbReference>
<proteinExistence type="predicted"/>
<accession>A0A2K9DA87</accession>